<gene>
    <name evidence="2" type="ORF">PINE0816_LOCUS9514</name>
    <name evidence="3" type="ORF">PINE0816_LOCUS9515</name>
    <name evidence="4" type="ORF">PINE0816_LOCUS9516</name>
</gene>
<name>A0A6T8J7H8_9STRA</name>
<evidence type="ECO:0000313" key="3">
    <source>
        <dbReference type="EMBL" id="CAD8413385.1"/>
    </source>
</evidence>
<reference evidence="2" key="1">
    <citation type="submission" date="2021-01" db="EMBL/GenBank/DDBJ databases">
        <authorList>
            <person name="Corre E."/>
            <person name="Pelletier E."/>
            <person name="Niang G."/>
            <person name="Scheremetjew M."/>
            <person name="Finn R."/>
            <person name="Kale V."/>
            <person name="Holt S."/>
            <person name="Cochrane G."/>
            <person name="Meng A."/>
            <person name="Brown T."/>
            <person name="Cohen L."/>
        </authorList>
    </citation>
    <scope>NUCLEOTIDE SEQUENCE</scope>
    <source>
        <strain evidence="2">CCAP1064/1</strain>
    </source>
</reference>
<evidence type="ECO:0000313" key="2">
    <source>
        <dbReference type="EMBL" id="CAD8413384.1"/>
    </source>
</evidence>
<dbReference type="InterPro" id="IPR036116">
    <property type="entry name" value="FN3_sf"/>
</dbReference>
<protein>
    <recommendedName>
        <fullName evidence="1">Fibronectin type-III domain-containing protein</fullName>
    </recommendedName>
</protein>
<dbReference type="SUPFAM" id="SSF49265">
    <property type="entry name" value="Fibronectin type III"/>
    <property type="match status" value="1"/>
</dbReference>
<dbReference type="EMBL" id="HBEL01020312">
    <property type="protein sequence ID" value="CAD8413385.1"/>
    <property type="molecule type" value="Transcribed_RNA"/>
</dbReference>
<dbReference type="Gene3D" id="2.60.40.10">
    <property type="entry name" value="Immunoglobulins"/>
    <property type="match status" value="1"/>
</dbReference>
<organism evidence="2">
    <name type="scientific">Proboscia inermis</name>
    <dbReference type="NCBI Taxonomy" id="420281"/>
    <lineage>
        <taxon>Eukaryota</taxon>
        <taxon>Sar</taxon>
        <taxon>Stramenopiles</taxon>
        <taxon>Ochrophyta</taxon>
        <taxon>Bacillariophyta</taxon>
        <taxon>Coscinodiscophyceae</taxon>
        <taxon>Rhizosoleniophycidae</taxon>
        <taxon>Rhizosoleniales</taxon>
        <taxon>Rhizosoleniaceae</taxon>
        <taxon>Proboscia</taxon>
    </lineage>
</organism>
<dbReference type="InterPro" id="IPR013783">
    <property type="entry name" value="Ig-like_fold"/>
</dbReference>
<proteinExistence type="predicted"/>
<dbReference type="AlphaFoldDB" id="A0A6T8J7H8"/>
<evidence type="ECO:0000259" key="1">
    <source>
        <dbReference type="PROSITE" id="PS50853"/>
    </source>
</evidence>
<evidence type="ECO:0000313" key="4">
    <source>
        <dbReference type="EMBL" id="CAD8413386.1"/>
    </source>
</evidence>
<dbReference type="PROSITE" id="PS50853">
    <property type="entry name" value="FN3"/>
    <property type="match status" value="1"/>
</dbReference>
<sequence>MAVNATSAPKLDFVGASETIITVAFPPVKSSSAPVSSYELCWKEYPQNWDEHGQRLSVPVTSPLVTSGTAQGKIRVSATDLNPNTTYTVRLIVLYGDSERSKPGPDLIIDTDAVSCTPERKCIIL</sequence>
<dbReference type="EMBL" id="HBEL01020313">
    <property type="protein sequence ID" value="CAD8413386.1"/>
    <property type="molecule type" value="Transcribed_RNA"/>
</dbReference>
<dbReference type="Pfam" id="PF00041">
    <property type="entry name" value="fn3"/>
    <property type="match status" value="1"/>
</dbReference>
<dbReference type="CDD" id="cd00063">
    <property type="entry name" value="FN3"/>
    <property type="match status" value="1"/>
</dbReference>
<feature type="domain" description="Fibronectin type-III" evidence="1">
    <location>
        <begin position="5"/>
        <end position="114"/>
    </location>
</feature>
<dbReference type="InterPro" id="IPR003961">
    <property type="entry name" value="FN3_dom"/>
</dbReference>
<accession>A0A6T8J7H8</accession>
<dbReference type="EMBL" id="HBEL01020311">
    <property type="protein sequence ID" value="CAD8413384.1"/>
    <property type="molecule type" value="Transcribed_RNA"/>
</dbReference>